<dbReference type="PRINTS" id="PR01607">
    <property type="entry name" value="APYRASEFAMLY"/>
</dbReference>
<name>A0ABY5NS38_9FLAO</name>
<feature type="signal peptide" evidence="1">
    <location>
        <begin position="1"/>
        <end position="19"/>
    </location>
</feature>
<keyword evidence="1" id="KW-0732">Signal</keyword>
<dbReference type="PANTHER" id="PTHR11575">
    <property type="entry name" value="5'-NUCLEOTIDASE-RELATED"/>
    <property type="match status" value="1"/>
</dbReference>
<gene>
    <name evidence="3" type="ORF">NPX36_13840</name>
</gene>
<proteinExistence type="predicted"/>
<organism evidence="3 4">
    <name type="scientific">Paenimyroides aestuarii</name>
    <dbReference type="NCBI Taxonomy" id="2968490"/>
    <lineage>
        <taxon>Bacteria</taxon>
        <taxon>Pseudomonadati</taxon>
        <taxon>Bacteroidota</taxon>
        <taxon>Flavobacteriia</taxon>
        <taxon>Flavobacteriales</taxon>
        <taxon>Flavobacteriaceae</taxon>
        <taxon>Paenimyroides</taxon>
    </lineage>
</organism>
<evidence type="ECO:0000256" key="1">
    <source>
        <dbReference type="SAM" id="SignalP"/>
    </source>
</evidence>
<dbReference type="Gene3D" id="3.90.780.10">
    <property type="entry name" value="5'-Nucleotidase, C-terminal domain"/>
    <property type="match status" value="1"/>
</dbReference>
<reference evidence="3 4" key="1">
    <citation type="submission" date="2022-08" db="EMBL/GenBank/DDBJ databases">
        <title>Myroides zhujiangensis sp. nov., a novel bacterium isolated from sediment in the Pearl River Estuary.</title>
        <authorList>
            <person name="Cui L."/>
        </authorList>
    </citation>
    <scope>NUCLEOTIDE SEQUENCE [LARGE SCALE GENOMIC DNA]</scope>
    <source>
        <strain evidence="3 4">SCSIO 72103</strain>
    </source>
</reference>
<dbReference type="SUPFAM" id="SSF55816">
    <property type="entry name" value="5'-nucleotidase (syn. UDP-sugar hydrolase), C-terminal domain"/>
    <property type="match status" value="1"/>
</dbReference>
<dbReference type="InterPro" id="IPR036907">
    <property type="entry name" value="5'-Nucleotdase_C_sf"/>
</dbReference>
<evidence type="ECO:0000259" key="2">
    <source>
        <dbReference type="Pfam" id="PF02872"/>
    </source>
</evidence>
<dbReference type="InterPro" id="IPR006179">
    <property type="entry name" value="5_nucleotidase/apyrase"/>
</dbReference>
<dbReference type="RefSeq" id="WP_257499318.1">
    <property type="nucleotide sequence ID" value="NZ_CP102382.1"/>
</dbReference>
<feature type="domain" description="5'-Nucleotidase C-terminal" evidence="2">
    <location>
        <begin position="87"/>
        <end position="220"/>
    </location>
</feature>
<dbReference type="InterPro" id="IPR008334">
    <property type="entry name" value="5'-Nucleotdase_C"/>
</dbReference>
<dbReference type="PANTHER" id="PTHR11575:SF24">
    <property type="entry name" value="5'-NUCLEOTIDASE"/>
    <property type="match status" value="1"/>
</dbReference>
<evidence type="ECO:0000313" key="3">
    <source>
        <dbReference type="EMBL" id="UUV21391.1"/>
    </source>
</evidence>
<feature type="chain" id="PRO_5046919087" evidence="1">
    <location>
        <begin position="20"/>
        <end position="259"/>
    </location>
</feature>
<dbReference type="EMBL" id="CP102382">
    <property type="protein sequence ID" value="UUV21391.1"/>
    <property type="molecule type" value="Genomic_DNA"/>
</dbReference>
<accession>A0ABY5NS38</accession>
<evidence type="ECO:0000313" key="4">
    <source>
        <dbReference type="Proteomes" id="UP001317001"/>
    </source>
</evidence>
<dbReference type="Pfam" id="PF02872">
    <property type="entry name" value="5_nucleotid_C"/>
    <property type="match status" value="1"/>
</dbReference>
<protein>
    <submittedName>
        <fullName evidence="3">5'-nucleotidase C-terminal domain-containing protein</fullName>
    </submittedName>
</protein>
<dbReference type="Proteomes" id="UP001317001">
    <property type="component" value="Chromosome"/>
</dbReference>
<sequence length="259" mass="29646">MKYRNLPKQYFYLFFVSIAALLATNCASKKYVNTNIATKYIELNDTVEGNITVENFLKPYRNHIQNDLSKVLAYNPNDLDKAAGKWQNPMTNFYADAIFEIAQPVFEKKWNKKIDFCLLNYGGIRATIAKGNITTRTAYDIMPFENSAVVLALKGDVVFEMAQFIIANKTAHPLSGIEIVVDQNQLVKDLKINNESIDKNKSYFVVTNDYLAKGGDKMDFLLKATENHSLDYKLRNMFIAYFTKIDTLNPSVKPRIIFE</sequence>
<keyword evidence="4" id="KW-1185">Reference proteome</keyword>